<dbReference type="OrthoDB" id="2013775at2759"/>
<dbReference type="SUPFAM" id="SSF52058">
    <property type="entry name" value="L domain-like"/>
    <property type="match status" value="1"/>
</dbReference>
<dbReference type="AlphaFoldDB" id="A0A6J2U8H6"/>
<dbReference type="PROSITE" id="PS51450">
    <property type="entry name" value="LRR"/>
    <property type="match status" value="2"/>
</dbReference>
<keyword evidence="6" id="KW-1185">Reference proteome</keyword>
<feature type="region of interest" description="Disordered" evidence="4">
    <location>
        <begin position="447"/>
        <end position="473"/>
    </location>
</feature>
<feature type="signal peptide" evidence="5">
    <location>
        <begin position="1"/>
        <end position="29"/>
    </location>
</feature>
<dbReference type="Pfam" id="PF13855">
    <property type="entry name" value="LRR_8"/>
    <property type="match status" value="1"/>
</dbReference>
<dbReference type="InterPro" id="IPR001611">
    <property type="entry name" value="Leu-rich_rpt"/>
</dbReference>
<dbReference type="GeneID" id="115632002"/>
<dbReference type="PANTHER" id="PTHR24369:SF210">
    <property type="entry name" value="CHAOPTIN-RELATED"/>
    <property type="match status" value="1"/>
</dbReference>
<name>A0A6J2U8H6_DROLE</name>
<organism evidence="6 7">
    <name type="scientific">Drosophila lebanonensis</name>
    <name type="common">Fruit fly</name>
    <name type="synonym">Scaptodrosophila lebanonensis</name>
    <dbReference type="NCBI Taxonomy" id="7225"/>
    <lineage>
        <taxon>Eukaryota</taxon>
        <taxon>Metazoa</taxon>
        <taxon>Ecdysozoa</taxon>
        <taxon>Arthropoda</taxon>
        <taxon>Hexapoda</taxon>
        <taxon>Insecta</taxon>
        <taxon>Pterygota</taxon>
        <taxon>Neoptera</taxon>
        <taxon>Endopterygota</taxon>
        <taxon>Diptera</taxon>
        <taxon>Brachycera</taxon>
        <taxon>Muscomorpha</taxon>
        <taxon>Ephydroidea</taxon>
        <taxon>Drosophilidae</taxon>
        <taxon>Scaptodrosophila</taxon>
    </lineage>
</organism>
<feature type="compositionally biased region" description="Basic residues" evidence="4">
    <location>
        <begin position="447"/>
        <end position="458"/>
    </location>
</feature>
<proteinExistence type="predicted"/>
<feature type="chain" id="PRO_5027105985" evidence="5">
    <location>
        <begin position="30"/>
        <end position="473"/>
    </location>
</feature>
<dbReference type="Gene3D" id="3.80.10.10">
    <property type="entry name" value="Ribonuclease Inhibitor"/>
    <property type="match status" value="1"/>
</dbReference>
<dbReference type="SMART" id="SM00369">
    <property type="entry name" value="LRR_TYP"/>
    <property type="match status" value="3"/>
</dbReference>
<evidence type="ECO:0000256" key="2">
    <source>
        <dbReference type="ARBA" id="ARBA00022729"/>
    </source>
</evidence>
<keyword evidence="3" id="KW-0677">Repeat</keyword>
<evidence type="ECO:0000256" key="5">
    <source>
        <dbReference type="SAM" id="SignalP"/>
    </source>
</evidence>
<dbReference type="InterPro" id="IPR003591">
    <property type="entry name" value="Leu-rich_rpt_typical-subtyp"/>
</dbReference>
<sequence>MWFQSRSDALAKKMLRPLLLSLLMVAAAAFGSTQDANYTSKEGCESILTDPSQCECLDHRIKCGLAILRSERHLSEISCSTYDARALEYFPSLKVGNITKLILSHCAFPSAAVMRERLAHLGIKNYTELLVENIFEKNDNHSVLLQQRFANMPAFTKLRLLNFKIPLPANYLENCTELTDLTLRGSSDLPGTLLHPLGQLTKLDIMVRNMANVASKIFSKQTKLQTLTLDCSLKNSSVEMSTLTSQELWHMPDLHQFELHSCGDNVPTELFWKSENLVFIGIESNISYVGRDFLKAQKNLLTLQLSRNNIARLPDDLFRNTIRLRHIMLAHNNLERIQSGLFDSIENLYILNLEHNPITTVSPDVFNKLSNARIYLGALYSQHSKADWAKSTKATLCEEEFKYGVCIYCKREEYLDHFADRENCNKQTEKLENVLLQKLNINRWNRTRTTSKKQKSAKLVKSEKAAAKSKATQ</sequence>
<protein>
    <submittedName>
        <fullName evidence="7">Protein toll</fullName>
    </submittedName>
</protein>
<evidence type="ECO:0000313" key="6">
    <source>
        <dbReference type="Proteomes" id="UP000504634"/>
    </source>
</evidence>
<gene>
    <name evidence="7" type="primary">LOC115632002</name>
</gene>
<evidence type="ECO:0000256" key="1">
    <source>
        <dbReference type="ARBA" id="ARBA00022614"/>
    </source>
</evidence>
<keyword evidence="2 5" id="KW-0732">Signal</keyword>
<dbReference type="PANTHER" id="PTHR24369">
    <property type="entry name" value="ANTIGEN BSP, PUTATIVE-RELATED"/>
    <property type="match status" value="1"/>
</dbReference>
<accession>A0A6J2U8H6</accession>
<dbReference type="Proteomes" id="UP000504634">
    <property type="component" value="Unplaced"/>
</dbReference>
<evidence type="ECO:0000256" key="4">
    <source>
        <dbReference type="SAM" id="MobiDB-lite"/>
    </source>
</evidence>
<evidence type="ECO:0000313" key="7">
    <source>
        <dbReference type="RefSeq" id="XP_030384791.1"/>
    </source>
</evidence>
<dbReference type="InterPro" id="IPR050541">
    <property type="entry name" value="LRR_TM_domain-containing"/>
</dbReference>
<reference evidence="7" key="1">
    <citation type="submission" date="2025-08" db="UniProtKB">
        <authorList>
            <consortium name="RefSeq"/>
        </authorList>
    </citation>
    <scope>IDENTIFICATION</scope>
    <source>
        <strain evidence="7">11010-0011.00</strain>
        <tissue evidence="7">Whole body</tissue>
    </source>
</reference>
<dbReference type="RefSeq" id="XP_030384791.1">
    <property type="nucleotide sequence ID" value="XM_030528931.1"/>
</dbReference>
<keyword evidence="1" id="KW-0433">Leucine-rich repeat</keyword>
<dbReference type="GO" id="GO:0005886">
    <property type="term" value="C:plasma membrane"/>
    <property type="evidence" value="ECO:0007669"/>
    <property type="project" value="TreeGrafter"/>
</dbReference>
<dbReference type="InterPro" id="IPR032675">
    <property type="entry name" value="LRR_dom_sf"/>
</dbReference>
<evidence type="ECO:0000256" key="3">
    <source>
        <dbReference type="ARBA" id="ARBA00022737"/>
    </source>
</evidence>